<dbReference type="EMBL" id="LAZR01001901">
    <property type="protein sequence ID" value="KKN37345.1"/>
    <property type="molecule type" value="Genomic_DNA"/>
</dbReference>
<accession>A0A0F9Q0D8</accession>
<evidence type="ECO:0000313" key="1">
    <source>
        <dbReference type="EMBL" id="KKN37345.1"/>
    </source>
</evidence>
<reference evidence="1" key="1">
    <citation type="journal article" date="2015" name="Nature">
        <title>Complex archaea that bridge the gap between prokaryotes and eukaryotes.</title>
        <authorList>
            <person name="Spang A."/>
            <person name="Saw J.H."/>
            <person name="Jorgensen S.L."/>
            <person name="Zaremba-Niedzwiedzka K."/>
            <person name="Martijn J."/>
            <person name="Lind A.E."/>
            <person name="van Eijk R."/>
            <person name="Schleper C."/>
            <person name="Guy L."/>
            <person name="Ettema T.J."/>
        </authorList>
    </citation>
    <scope>NUCLEOTIDE SEQUENCE</scope>
</reference>
<dbReference type="AlphaFoldDB" id="A0A0F9Q0D8"/>
<organism evidence="1">
    <name type="scientific">marine sediment metagenome</name>
    <dbReference type="NCBI Taxonomy" id="412755"/>
    <lineage>
        <taxon>unclassified sequences</taxon>
        <taxon>metagenomes</taxon>
        <taxon>ecological metagenomes</taxon>
    </lineage>
</organism>
<gene>
    <name evidence="1" type="ORF">LCGC14_0764610</name>
</gene>
<comment type="caution">
    <text evidence="1">The sequence shown here is derived from an EMBL/GenBank/DDBJ whole genome shotgun (WGS) entry which is preliminary data.</text>
</comment>
<protein>
    <submittedName>
        <fullName evidence="1">Uncharacterized protein</fullName>
    </submittedName>
</protein>
<sequence>MKLQNSEFKIILSKNIDDYWITAYDLSEKSYKMTNRTGKWLVFIHFYAI</sequence>
<name>A0A0F9Q0D8_9ZZZZ</name>
<proteinExistence type="predicted"/>